<evidence type="ECO:0000256" key="6">
    <source>
        <dbReference type="ARBA" id="ARBA00023315"/>
    </source>
</evidence>
<evidence type="ECO:0000256" key="3">
    <source>
        <dbReference type="ARBA" id="ARBA00012820"/>
    </source>
</evidence>
<dbReference type="GO" id="GO:0016787">
    <property type="term" value="F:hydrolase activity"/>
    <property type="evidence" value="ECO:0007669"/>
    <property type="project" value="UniProtKB-KW"/>
</dbReference>
<organism evidence="10 11">
    <name type="scientific">Actinomadura gamaensis</name>
    <dbReference type="NCBI Taxonomy" id="1763541"/>
    <lineage>
        <taxon>Bacteria</taxon>
        <taxon>Bacillati</taxon>
        <taxon>Actinomycetota</taxon>
        <taxon>Actinomycetes</taxon>
        <taxon>Streptosporangiales</taxon>
        <taxon>Thermomonosporaceae</taxon>
        <taxon>Actinomadura</taxon>
    </lineage>
</organism>
<gene>
    <name evidence="10" type="ORF">ACFPCY_00995</name>
</gene>
<keyword evidence="10" id="KW-0378">Hydrolase</keyword>
<dbReference type="InterPro" id="IPR029058">
    <property type="entry name" value="AB_hydrolase_fold"/>
</dbReference>
<dbReference type="Proteomes" id="UP001595872">
    <property type="component" value="Unassembled WGS sequence"/>
</dbReference>
<dbReference type="PANTHER" id="PTHR48098">
    <property type="entry name" value="ENTEROCHELIN ESTERASE-RELATED"/>
    <property type="match status" value="1"/>
</dbReference>
<comment type="caution">
    <text evidence="10">The sequence shown here is derived from an EMBL/GenBank/DDBJ whole genome shotgun (WGS) entry which is preliminary data.</text>
</comment>
<dbReference type="InterPro" id="IPR000801">
    <property type="entry name" value="Esterase-like"/>
</dbReference>
<dbReference type="InterPro" id="IPR050583">
    <property type="entry name" value="Mycobacterial_A85_antigen"/>
</dbReference>
<dbReference type="PANTHER" id="PTHR48098:SF1">
    <property type="entry name" value="DIACYLGLYCEROL ACYLTRANSFERASE_MYCOLYLTRANSFERASE AG85A"/>
    <property type="match status" value="1"/>
</dbReference>
<sequence>MQNRRAFCRTAALTAGATLGGTLLPDPSASASAATAPPRLADASASGTTRGPAHVTSEKRVGGRAVDLTVASPSMRRSLKVRLLLPRGWSRTARRTWPVLYVFHGGNCHYDAWTRNTDIAELADRSDVIVVMPEGGYAGGYTDWWNYGFGGSPAWETFHLTELRVLLETRYRAGKRRAVVGQSTGGYGALIYSARHPGMFRYAGAFSPFGSTLTPGAPEVLMTGLTGLGPFTDKYAMWGNPAFQRSVWAAHDPVSQAARLRGTQLHISVARNGRRGPLDPKDAQIVDPAEAFCWYTTKPLLARLEQLRIPVTTHLYEAGTHSWVYWQRELHRCWPTLMRVLGG</sequence>
<feature type="region of interest" description="Disordered" evidence="9">
    <location>
        <begin position="28"/>
        <end position="60"/>
    </location>
</feature>
<dbReference type="EC" id="2.3.1.20" evidence="4"/>
<evidence type="ECO:0000256" key="5">
    <source>
        <dbReference type="ARBA" id="ARBA00022679"/>
    </source>
</evidence>
<dbReference type="SUPFAM" id="SSF53474">
    <property type="entry name" value="alpha/beta-Hydrolases"/>
    <property type="match status" value="1"/>
</dbReference>
<dbReference type="PROSITE" id="PS51318">
    <property type="entry name" value="TAT"/>
    <property type="match status" value="1"/>
</dbReference>
<dbReference type="EC" id="2.3.1.122" evidence="3"/>
<evidence type="ECO:0000256" key="1">
    <source>
        <dbReference type="ARBA" id="ARBA00000697"/>
    </source>
</evidence>
<evidence type="ECO:0000313" key="11">
    <source>
        <dbReference type="Proteomes" id="UP001595872"/>
    </source>
</evidence>
<comment type="catalytic activity">
    <reaction evidence="1">
        <text>2 alpha,alpha'-trehalose 6-mycolate = alpha,alpha'-trehalose 6,6'-bismycolate + alpha,alpha-trehalose</text>
        <dbReference type="Rhea" id="RHEA:23472"/>
        <dbReference type="ChEBI" id="CHEBI:16551"/>
        <dbReference type="ChEBI" id="CHEBI:18195"/>
        <dbReference type="ChEBI" id="CHEBI:18234"/>
        <dbReference type="EC" id="2.3.1.122"/>
    </reaction>
</comment>
<keyword evidence="11" id="KW-1185">Reference proteome</keyword>
<name>A0ABV9TP67_9ACTN</name>
<evidence type="ECO:0000256" key="7">
    <source>
        <dbReference type="ARBA" id="ARBA00032572"/>
    </source>
</evidence>
<evidence type="ECO:0000256" key="8">
    <source>
        <dbReference type="ARBA" id="ARBA00048109"/>
    </source>
</evidence>
<proteinExistence type="inferred from homology"/>
<accession>A0ABV9TP67</accession>
<feature type="compositionally biased region" description="Low complexity" evidence="9">
    <location>
        <begin position="28"/>
        <end position="45"/>
    </location>
</feature>
<evidence type="ECO:0000256" key="9">
    <source>
        <dbReference type="SAM" id="MobiDB-lite"/>
    </source>
</evidence>
<protein>
    <recommendedName>
        <fullName evidence="7">Acyl-CoA:diacylglycerol acyltransferase</fullName>
        <ecNumber evidence="3">2.3.1.122</ecNumber>
        <ecNumber evidence="4">2.3.1.20</ecNumber>
    </recommendedName>
</protein>
<dbReference type="Pfam" id="PF00756">
    <property type="entry name" value="Esterase"/>
    <property type="match status" value="1"/>
</dbReference>
<evidence type="ECO:0000256" key="4">
    <source>
        <dbReference type="ARBA" id="ARBA00013244"/>
    </source>
</evidence>
<comment type="similarity">
    <text evidence="2">Belongs to the mycobacterial A85 antigen family.</text>
</comment>
<dbReference type="Gene3D" id="3.40.50.1820">
    <property type="entry name" value="alpha/beta hydrolase"/>
    <property type="match status" value="1"/>
</dbReference>
<evidence type="ECO:0000256" key="2">
    <source>
        <dbReference type="ARBA" id="ARBA00005874"/>
    </source>
</evidence>
<keyword evidence="5" id="KW-0808">Transferase</keyword>
<comment type="catalytic activity">
    <reaction evidence="8">
        <text>an acyl-CoA + a 1,2-diacyl-sn-glycerol = a triacyl-sn-glycerol + CoA</text>
        <dbReference type="Rhea" id="RHEA:10868"/>
        <dbReference type="ChEBI" id="CHEBI:17815"/>
        <dbReference type="ChEBI" id="CHEBI:57287"/>
        <dbReference type="ChEBI" id="CHEBI:58342"/>
        <dbReference type="ChEBI" id="CHEBI:64615"/>
        <dbReference type="EC" id="2.3.1.20"/>
    </reaction>
</comment>
<dbReference type="InterPro" id="IPR006311">
    <property type="entry name" value="TAT_signal"/>
</dbReference>
<evidence type="ECO:0000313" key="10">
    <source>
        <dbReference type="EMBL" id="MFC4905882.1"/>
    </source>
</evidence>
<dbReference type="EMBL" id="JBHSIT010000001">
    <property type="protein sequence ID" value="MFC4905882.1"/>
    <property type="molecule type" value="Genomic_DNA"/>
</dbReference>
<reference evidence="11" key="1">
    <citation type="journal article" date="2019" name="Int. J. Syst. Evol. Microbiol.">
        <title>The Global Catalogue of Microorganisms (GCM) 10K type strain sequencing project: providing services to taxonomists for standard genome sequencing and annotation.</title>
        <authorList>
            <consortium name="The Broad Institute Genomics Platform"/>
            <consortium name="The Broad Institute Genome Sequencing Center for Infectious Disease"/>
            <person name="Wu L."/>
            <person name="Ma J."/>
        </authorList>
    </citation>
    <scope>NUCLEOTIDE SEQUENCE [LARGE SCALE GENOMIC DNA]</scope>
    <source>
        <strain evidence="11">KLKA75</strain>
    </source>
</reference>
<keyword evidence="6" id="KW-0012">Acyltransferase</keyword>
<dbReference type="RefSeq" id="WP_378251617.1">
    <property type="nucleotide sequence ID" value="NZ_JBHSIT010000001.1"/>
</dbReference>